<dbReference type="Gene3D" id="1.25.40.10">
    <property type="entry name" value="Tetratricopeptide repeat domain"/>
    <property type="match status" value="1"/>
</dbReference>
<keyword evidence="1" id="KW-0677">Repeat</keyword>
<comment type="caution">
    <text evidence="4">The sequence shown here is derived from an EMBL/GenBank/DDBJ whole genome shotgun (WGS) entry which is preliminary data.</text>
</comment>
<evidence type="ECO:0000256" key="1">
    <source>
        <dbReference type="ARBA" id="ARBA00022737"/>
    </source>
</evidence>
<dbReference type="PANTHER" id="PTHR15704">
    <property type="entry name" value="SUPERKILLER 3 PROTEIN-RELATED"/>
    <property type="match status" value="1"/>
</dbReference>
<dbReference type="InterPro" id="IPR019734">
    <property type="entry name" value="TPR_rpt"/>
</dbReference>
<sequence length="86" mass="9543">MDAKEIKTCLKAAREAIRNKEFKDAAKHCKTVLAADPENYNALVFLGVAAEGLDQGEQALKAYKKAAQVQPDQLLAWQVRLVLKFV</sequence>
<evidence type="ECO:0000256" key="3">
    <source>
        <dbReference type="PROSITE-ProRule" id="PRU00339"/>
    </source>
</evidence>
<proteinExistence type="predicted"/>
<dbReference type="SUPFAM" id="SSF48452">
    <property type="entry name" value="TPR-like"/>
    <property type="match status" value="1"/>
</dbReference>
<dbReference type="GO" id="GO:0006401">
    <property type="term" value="P:RNA catabolic process"/>
    <property type="evidence" value="ECO:0007669"/>
    <property type="project" value="InterPro"/>
</dbReference>
<dbReference type="AlphaFoldDB" id="A0AAV4IH78"/>
<accession>A0AAV4IH78</accession>
<dbReference type="PANTHER" id="PTHR15704:SF7">
    <property type="entry name" value="SUPERKILLER COMPLEX PROTEIN 3"/>
    <property type="match status" value="1"/>
</dbReference>
<dbReference type="InterPro" id="IPR039226">
    <property type="entry name" value="Ski3/TTC37"/>
</dbReference>
<dbReference type="GO" id="GO:0055087">
    <property type="term" value="C:Ski complex"/>
    <property type="evidence" value="ECO:0007669"/>
    <property type="project" value="InterPro"/>
</dbReference>
<dbReference type="InterPro" id="IPR011990">
    <property type="entry name" value="TPR-like_helical_dom_sf"/>
</dbReference>
<dbReference type="Pfam" id="PF14559">
    <property type="entry name" value="TPR_19"/>
    <property type="match status" value="1"/>
</dbReference>
<evidence type="ECO:0000256" key="2">
    <source>
        <dbReference type="ARBA" id="ARBA00022803"/>
    </source>
</evidence>
<organism evidence="4 5">
    <name type="scientific">Elysia marginata</name>
    <dbReference type="NCBI Taxonomy" id="1093978"/>
    <lineage>
        <taxon>Eukaryota</taxon>
        <taxon>Metazoa</taxon>
        <taxon>Spiralia</taxon>
        <taxon>Lophotrochozoa</taxon>
        <taxon>Mollusca</taxon>
        <taxon>Gastropoda</taxon>
        <taxon>Heterobranchia</taxon>
        <taxon>Euthyneura</taxon>
        <taxon>Panpulmonata</taxon>
        <taxon>Sacoglossa</taxon>
        <taxon>Placobranchoidea</taxon>
        <taxon>Plakobranchidae</taxon>
        <taxon>Elysia</taxon>
    </lineage>
</organism>
<dbReference type="SMART" id="SM00028">
    <property type="entry name" value="TPR"/>
    <property type="match status" value="2"/>
</dbReference>
<gene>
    <name evidence="4" type="ORF">ElyMa_001295700</name>
</gene>
<reference evidence="4 5" key="1">
    <citation type="journal article" date="2021" name="Elife">
        <title>Chloroplast acquisition without the gene transfer in kleptoplastic sea slugs, Plakobranchus ocellatus.</title>
        <authorList>
            <person name="Maeda T."/>
            <person name="Takahashi S."/>
            <person name="Yoshida T."/>
            <person name="Shimamura S."/>
            <person name="Takaki Y."/>
            <person name="Nagai Y."/>
            <person name="Toyoda A."/>
            <person name="Suzuki Y."/>
            <person name="Arimoto A."/>
            <person name="Ishii H."/>
            <person name="Satoh N."/>
            <person name="Nishiyama T."/>
            <person name="Hasebe M."/>
            <person name="Maruyama T."/>
            <person name="Minagawa J."/>
            <person name="Obokata J."/>
            <person name="Shigenobu S."/>
        </authorList>
    </citation>
    <scope>NUCLEOTIDE SEQUENCE [LARGE SCALE GENOMIC DNA]</scope>
</reference>
<evidence type="ECO:0000313" key="4">
    <source>
        <dbReference type="EMBL" id="GFS09347.1"/>
    </source>
</evidence>
<evidence type="ECO:0000313" key="5">
    <source>
        <dbReference type="Proteomes" id="UP000762676"/>
    </source>
</evidence>
<name>A0AAV4IH78_9GAST</name>
<keyword evidence="5" id="KW-1185">Reference proteome</keyword>
<dbReference type="Proteomes" id="UP000762676">
    <property type="component" value="Unassembled WGS sequence"/>
</dbReference>
<dbReference type="PROSITE" id="PS50005">
    <property type="entry name" value="TPR"/>
    <property type="match status" value="1"/>
</dbReference>
<dbReference type="EMBL" id="BMAT01002574">
    <property type="protein sequence ID" value="GFS09347.1"/>
    <property type="molecule type" value="Genomic_DNA"/>
</dbReference>
<protein>
    <submittedName>
        <fullName evidence="4">Tetratricopeptide repeat protein 37</fullName>
    </submittedName>
</protein>
<feature type="repeat" description="TPR" evidence="3">
    <location>
        <begin position="40"/>
        <end position="73"/>
    </location>
</feature>
<keyword evidence="2 3" id="KW-0802">TPR repeat</keyword>